<dbReference type="GO" id="GO:0016787">
    <property type="term" value="F:hydrolase activity"/>
    <property type="evidence" value="ECO:0007669"/>
    <property type="project" value="UniProtKB-KW"/>
</dbReference>
<dbReference type="RefSeq" id="WP_201658868.1">
    <property type="nucleotide sequence ID" value="NZ_CP068047.1"/>
</dbReference>
<reference evidence="2 3" key="1">
    <citation type="submission" date="2021-01" db="EMBL/GenBank/DDBJ databases">
        <title>Genome seq and assembly of Devosia sp. G19.</title>
        <authorList>
            <person name="Chhetri G."/>
        </authorList>
    </citation>
    <scope>NUCLEOTIDE SEQUENCE [LARGE SCALE GENOMIC DNA]</scope>
    <source>
        <strain evidence="2 3">G19</strain>
    </source>
</reference>
<evidence type="ECO:0000259" key="1">
    <source>
        <dbReference type="Pfam" id="PF01738"/>
    </source>
</evidence>
<evidence type="ECO:0000313" key="3">
    <source>
        <dbReference type="Proteomes" id="UP000595460"/>
    </source>
</evidence>
<proteinExistence type="predicted"/>
<gene>
    <name evidence="2" type="ORF">JI749_03160</name>
</gene>
<dbReference type="EMBL" id="CP068047">
    <property type="protein sequence ID" value="QQR36649.1"/>
    <property type="molecule type" value="Genomic_DNA"/>
</dbReference>
<dbReference type="Proteomes" id="UP000595460">
    <property type="component" value="Chromosome"/>
</dbReference>
<protein>
    <submittedName>
        <fullName evidence="2">Dienelactone hydrolase family protein</fullName>
    </submittedName>
</protein>
<evidence type="ECO:0000313" key="2">
    <source>
        <dbReference type="EMBL" id="QQR36649.1"/>
    </source>
</evidence>
<organism evidence="2 3">
    <name type="scientific">Devosia oryziradicis</name>
    <dbReference type="NCBI Taxonomy" id="2801335"/>
    <lineage>
        <taxon>Bacteria</taxon>
        <taxon>Pseudomonadati</taxon>
        <taxon>Pseudomonadota</taxon>
        <taxon>Alphaproteobacteria</taxon>
        <taxon>Hyphomicrobiales</taxon>
        <taxon>Devosiaceae</taxon>
        <taxon>Devosia</taxon>
    </lineage>
</organism>
<dbReference type="SUPFAM" id="SSF53474">
    <property type="entry name" value="alpha/beta-Hydrolases"/>
    <property type="match status" value="1"/>
</dbReference>
<keyword evidence="2" id="KW-0378">Hydrolase</keyword>
<dbReference type="InterPro" id="IPR002925">
    <property type="entry name" value="Dienelactn_hydro"/>
</dbReference>
<feature type="domain" description="Dienelactone hydrolase" evidence="1">
    <location>
        <begin position="3"/>
        <end position="190"/>
    </location>
</feature>
<sequence>MTTILLFHHVQGLTPGVAAIADTFRAAGHTVHVPDLLDGKTFGSIPEGIAYVKTIGFGEVIARGKAAADAVAGPIVVIGMSLGVLPAQAIAQTRGDVCGVVLLHGAVDVTEFSPVWPKQVPVQVHAMDADPEFVDSGDTDAAMELVGQSDNGDLFLYPGNGHLFTDNSVADYDAEQAALVMSRVLAFLDEV</sequence>
<dbReference type="PANTHER" id="PTHR46623">
    <property type="entry name" value="CARBOXYMETHYLENEBUTENOLIDASE-RELATED"/>
    <property type="match status" value="1"/>
</dbReference>
<accession>A0ABX7BXG1</accession>
<dbReference type="InterPro" id="IPR029058">
    <property type="entry name" value="AB_hydrolase_fold"/>
</dbReference>
<keyword evidence="3" id="KW-1185">Reference proteome</keyword>
<name>A0ABX7BXG1_9HYPH</name>
<dbReference type="Gene3D" id="3.40.50.1820">
    <property type="entry name" value="alpha/beta hydrolase"/>
    <property type="match status" value="1"/>
</dbReference>
<dbReference type="PANTHER" id="PTHR46623:SF6">
    <property type="entry name" value="ALPHA_BETA-HYDROLASES SUPERFAMILY PROTEIN"/>
    <property type="match status" value="1"/>
</dbReference>
<dbReference type="InterPro" id="IPR051049">
    <property type="entry name" value="Dienelactone_hydrolase-like"/>
</dbReference>
<dbReference type="Pfam" id="PF01738">
    <property type="entry name" value="DLH"/>
    <property type="match status" value="1"/>
</dbReference>